<proteinExistence type="predicted"/>
<evidence type="ECO:0000313" key="2">
    <source>
        <dbReference type="Proteomes" id="UP000663193"/>
    </source>
</evidence>
<dbReference type="AlphaFoldDB" id="A0A7U2F049"/>
<sequence>MSSVIRHDCQTCDSIGYTAGIPTPQSPPGSFKMILLFKHIHISLSDKRSRRGPPKRMLSASGLRIAIVRTFTSK</sequence>
<organism evidence="1 2">
    <name type="scientific">Phaeosphaeria nodorum (strain SN15 / ATCC MYA-4574 / FGSC 10173)</name>
    <name type="common">Glume blotch fungus</name>
    <name type="synonym">Parastagonospora nodorum</name>
    <dbReference type="NCBI Taxonomy" id="321614"/>
    <lineage>
        <taxon>Eukaryota</taxon>
        <taxon>Fungi</taxon>
        <taxon>Dikarya</taxon>
        <taxon>Ascomycota</taxon>
        <taxon>Pezizomycotina</taxon>
        <taxon>Dothideomycetes</taxon>
        <taxon>Pleosporomycetidae</taxon>
        <taxon>Pleosporales</taxon>
        <taxon>Pleosporineae</taxon>
        <taxon>Phaeosphaeriaceae</taxon>
        <taxon>Parastagonospora</taxon>
    </lineage>
</organism>
<dbReference type="Proteomes" id="UP000663193">
    <property type="component" value="Chromosome 6"/>
</dbReference>
<dbReference type="VEuPathDB" id="FungiDB:JI435_408560"/>
<reference evidence="2" key="1">
    <citation type="journal article" date="2021" name="BMC Genomics">
        <title>Chromosome-level genome assembly and manually-curated proteome of model necrotroph Parastagonospora nodorum Sn15 reveals a genome-wide trove of candidate effector homologs, and redundancy of virulence-related functions within an accessory chromosome.</title>
        <authorList>
            <person name="Bertazzoni S."/>
            <person name="Jones D.A.B."/>
            <person name="Phan H.T."/>
            <person name="Tan K.-C."/>
            <person name="Hane J.K."/>
        </authorList>
    </citation>
    <scope>NUCLEOTIDE SEQUENCE [LARGE SCALE GENOMIC DNA]</scope>
    <source>
        <strain evidence="2">SN15 / ATCC MYA-4574 / FGSC 10173)</strain>
    </source>
</reference>
<protein>
    <submittedName>
        <fullName evidence="1">Uncharacterized protein</fullName>
    </submittedName>
</protein>
<keyword evidence="2" id="KW-1185">Reference proteome</keyword>
<evidence type="ECO:0000313" key="1">
    <source>
        <dbReference type="EMBL" id="QRC96266.1"/>
    </source>
</evidence>
<accession>A0A7U2F049</accession>
<dbReference type="EMBL" id="CP069028">
    <property type="protein sequence ID" value="QRC96266.1"/>
    <property type="molecule type" value="Genomic_DNA"/>
</dbReference>
<name>A0A7U2F049_PHANO</name>
<gene>
    <name evidence="1" type="ORF">JI435_408560</name>
</gene>